<evidence type="ECO:0000313" key="7">
    <source>
        <dbReference type="EMBL" id="RMI30095.1"/>
    </source>
</evidence>
<evidence type="ECO:0000256" key="1">
    <source>
        <dbReference type="ARBA" id="ARBA00004651"/>
    </source>
</evidence>
<gene>
    <name evidence="7" type="ORF">EBN03_22980</name>
</gene>
<protein>
    <submittedName>
        <fullName evidence="7">MFS transporter</fullName>
    </submittedName>
</protein>
<comment type="caution">
    <text evidence="7">The sequence shown here is derived from an EMBL/GenBank/DDBJ whole genome shotgun (WGS) entry which is preliminary data.</text>
</comment>
<dbReference type="Pfam" id="PF07690">
    <property type="entry name" value="MFS_1"/>
    <property type="match status" value="1"/>
</dbReference>
<dbReference type="AlphaFoldDB" id="A0A3M2L2P1"/>
<dbReference type="Proteomes" id="UP000279275">
    <property type="component" value="Unassembled WGS sequence"/>
</dbReference>
<dbReference type="Gene3D" id="1.20.1250.20">
    <property type="entry name" value="MFS general substrate transporter like domains"/>
    <property type="match status" value="1"/>
</dbReference>
<keyword evidence="2" id="KW-1003">Cell membrane</keyword>
<feature type="transmembrane region" description="Helical" evidence="6">
    <location>
        <begin position="254"/>
        <end position="274"/>
    </location>
</feature>
<feature type="transmembrane region" description="Helical" evidence="6">
    <location>
        <begin position="221"/>
        <end position="242"/>
    </location>
</feature>
<name>A0A3M2L2P1_9NOCA</name>
<comment type="subcellular location">
    <subcellularLocation>
        <location evidence="1">Cell membrane</location>
        <topology evidence="1">Multi-pass membrane protein</topology>
    </subcellularLocation>
</comment>
<dbReference type="InterPro" id="IPR011701">
    <property type="entry name" value="MFS"/>
</dbReference>
<dbReference type="PANTHER" id="PTHR23513:SF11">
    <property type="entry name" value="STAPHYLOFERRIN A TRANSPORTER"/>
    <property type="match status" value="1"/>
</dbReference>
<feature type="transmembrane region" description="Helical" evidence="6">
    <location>
        <begin position="47"/>
        <end position="72"/>
    </location>
</feature>
<feature type="transmembrane region" description="Helical" evidence="6">
    <location>
        <begin position="21"/>
        <end position="41"/>
    </location>
</feature>
<dbReference type="SUPFAM" id="SSF103473">
    <property type="entry name" value="MFS general substrate transporter"/>
    <property type="match status" value="1"/>
</dbReference>
<dbReference type="PRINTS" id="PR01988">
    <property type="entry name" value="EXPORTERBACE"/>
</dbReference>
<dbReference type="CDD" id="cd06173">
    <property type="entry name" value="MFS_MefA_like"/>
    <property type="match status" value="1"/>
</dbReference>
<evidence type="ECO:0000256" key="6">
    <source>
        <dbReference type="SAM" id="Phobius"/>
    </source>
</evidence>
<dbReference type="PANTHER" id="PTHR23513">
    <property type="entry name" value="INTEGRAL MEMBRANE EFFLUX PROTEIN-RELATED"/>
    <property type="match status" value="1"/>
</dbReference>
<dbReference type="OrthoDB" id="4528313at2"/>
<evidence type="ECO:0000256" key="2">
    <source>
        <dbReference type="ARBA" id="ARBA00022475"/>
    </source>
</evidence>
<evidence type="ECO:0000256" key="4">
    <source>
        <dbReference type="ARBA" id="ARBA00022989"/>
    </source>
</evidence>
<dbReference type="GO" id="GO:0022857">
    <property type="term" value="F:transmembrane transporter activity"/>
    <property type="evidence" value="ECO:0007669"/>
    <property type="project" value="InterPro"/>
</dbReference>
<keyword evidence="5 6" id="KW-0472">Membrane</keyword>
<dbReference type="RefSeq" id="WP_122190167.1">
    <property type="nucleotide sequence ID" value="NZ_RFFH01000011.1"/>
</dbReference>
<proteinExistence type="predicted"/>
<sequence length="409" mass="42324">MLSSLVPKALRITDLRRFLGGQLTSLLGDAMVSVAMVFAILDLTGSPTALGVVAAARTLAVLTTMLAGGVVADRFSRRRVMLISDVARGGVQAAVAVLLLTGHAHVWELAVLQAGYGCATAMFVPAVTGLLPEIAGEHLQQANALRGQADSIAFLIGPALAGVLVTVASPGWVFTVDALSFAVSVAQLSRLRPIAPAPPRTASVLRDFGEGWTEFRSRPWLLTYVGTAALNNMLFPVFMILGPVVLGRGRYGPLVWSVLLVAGGVGALLGGSLAARISPQYPARMASALMVLFPLPLLGLAAHLPVPALIVVTVVADAAITVSNILWITLQQRHIDAAVLSRTNSFLEFGCLAARPIGQSATGPIAAAAGVGPTLWVAGVVQCGVAAVALALPTTRDLPAEPRDRVDAT</sequence>
<evidence type="ECO:0000256" key="3">
    <source>
        <dbReference type="ARBA" id="ARBA00022692"/>
    </source>
</evidence>
<dbReference type="EMBL" id="RFFH01000011">
    <property type="protein sequence ID" value="RMI30095.1"/>
    <property type="molecule type" value="Genomic_DNA"/>
</dbReference>
<organism evidence="7 8">
    <name type="scientific">Nocardia stercoris</name>
    <dbReference type="NCBI Taxonomy" id="2483361"/>
    <lineage>
        <taxon>Bacteria</taxon>
        <taxon>Bacillati</taxon>
        <taxon>Actinomycetota</taxon>
        <taxon>Actinomycetes</taxon>
        <taxon>Mycobacteriales</taxon>
        <taxon>Nocardiaceae</taxon>
        <taxon>Nocardia</taxon>
    </lineage>
</organism>
<accession>A0A3M2L2P1</accession>
<dbReference type="GO" id="GO:0005886">
    <property type="term" value="C:plasma membrane"/>
    <property type="evidence" value="ECO:0007669"/>
    <property type="project" value="UniProtKB-SubCell"/>
</dbReference>
<keyword evidence="3 6" id="KW-0812">Transmembrane</keyword>
<keyword evidence="8" id="KW-1185">Reference proteome</keyword>
<feature type="transmembrane region" description="Helical" evidence="6">
    <location>
        <begin position="286"/>
        <end position="304"/>
    </location>
</feature>
<evidence type="ECO:0000256" key="5">
    <source>
        <dbReference type="ARBA" id="ARBA00023136"/>
    </source>
</evidence>
<dbReference type="InterPro" id="IPR022324">
    <property type="entry name" value="Bacilysin_exporter_BacE_put"/>
</dbReference>
<dbReference type="InterPro" id="IPR036259">
    <property type="entry name" value="MFS_trans_sf"/>
</dbReference>
<reference evidence="7 8" key="1">
    <citation type="submission" date="2018-10" db="EMBL/GenBank/DDBJ databases">
        <title>Isolation from cow dung.</title>
        <authorList>
            <person name="Ling L."/>
        </authorList>
    </citation>
    <scope>NUCLEOTIDE SEQUENCE [LARGE SCALE GENOMIC DNA]</scope>
    <source>
        <strain evidence="7 8">NEAU-LL90</strain>
    </source>
</reference>
<evidence type="ECO:0000313" key="8">
    <source>
        <dbReference type="Proteomes" id="UP000279275"/>
    </source>
</evidence>
<keyword evidence="4 6" id="KW-1133">Transmembrane helix</keyword>